<dbReference type="EMBL" id="MOEC01000017">
    <property type="protein sequence ID" value="OIS92337.1"/>
    <property type="molecule type" value="Genomic_DNA"/>
</dbReference>
<dbReference type="Proteomes" id="UP000182985">
    <property type="component" value="Unassembled WGS sequence"/>
</dbReference>
<sequence>MVPHIDRAVRLVSLSVVSALELDINDEEQHAGQKNYQTVFKEGFWQRRQSDLELREMTTAQSQLSKVERQVAFVSIKPWILPSIKNQASRDAGKYRQSCPDKLLSLTIGRIIAAPQIYICFRAACIKRLGNTPYSNRPIMLSA</sequence>
<accession>A0A1J6HIL5</accession>
<keyword evidence="2" id="KW-1185">Reference proteome</keyword>
<evidence type="ECO:0000313" key="2">
    <source>
        <dbReference type="Proteomes" id="UP000182985"/>
    </source>
</evidence>
<dbReference type="AlphaFoldDB" id="A0A1J6HIL5"/>
<organism evidence="1 2">
    <name type="scientific">Brucella cytisi</name>
    <dbReference type="NCBI Taxonomy" id="407152"/>
    <lineage>
        <taxon>Bacteria</taxon>
        <taxon>Pseudomonadati</taxon>
        <taxon>Pseudomonadota</taxon>
        <taxon>Alphaproteobacteria</taxon>
        <taxon>Hyphomicrobiales</taxon>
        <taxon>Brucellaceae</taxon>
        <taxon>Brucella/Ochrobactrum group</taxon>
        <taxon>Brucella</taxon>
    </lineage>
</organism>
<proteinExistence type="predicted"/>
<evidence type="ECO:0000313" key="1">
    <source>
        <dbReference type="EMBL" id="OIS92337.1"/>
    </source>
</evidence>
<protein>
    <submittedName>
        <fullName evidence="1">Uncharacterized protein</fullName>
    </submittedName>
</protein>
<name>A0A1J6HIL5_9HYPH</name>
<gene>
    <name evidence="1" type="ORF">BLA27_16660</name>
</gene>
<reference evidence="1 2" key="1">
    <citation type="submission" date="2016-10" db="EMBL/GenBank/DDBJ databases">
        <title>The Draft Genome Sequence of the Potato Rhizosphere Bacteria Ochrobactrum sp. IPA7.2.</title>
        <authorList>
            <person name="Gogoleva N.E."/>
            <person name="Khlopko Y.A."/>
            <person name="Burygin G.L."/>
            <person name="Plotnikov A.O."/>
        </authorList>
    </citation>
    <scope>NUCLEOTIDE SEQUENCE [LARGE SCALE GENOMIC DNA]</scope>
    <source>
        <strain evidence="1 2">IPA7.2</strain>
    </source>
</reference>
<comment type="caution">
    <text evidence="1">The sequence shown here is derived from an EMBL/GenBank/DDBJ whole genome shotgun (WGS) entry which is preliminary data.</text>
</comment>